<dbReference type="STRING" id="1550231.SAMN05660662_1817"/>
<dbReference type="EMBL" id="FNBT01000003">
    <property type="protein sequence ID" value="SDF35371.1"/>
    <property type="molecule type" value="Genomic_DNA"/>
</dbReference>
<organism evidence="3 4">
    <name type="scientific">Blastococcus aurantiacus</name>
    <dbReference type="NCBI Taxonomy" id="1550231"/>
    <lineage>
        <taxon>Bacteria</taxon>
        <taxon>Bacillati</taxon>
        <taxon>Actinomycetota</taxon>
        <taxon>Actinomycetes</taxon>
        <taxon>Geodermatophilales</taxon>
        <taxon>Geodermatophilaceae</taxon>
        <taxon>Blastococcus</taxon>
    </lineage>
</organism>
<evidence type="ECO:0000256" key="2">
    <source>
        <dbReference type="SAM" id="Phobius"/>
    </source>
</evidence>
<gene>
    <name evidence="3" type="ORF">SAMN05660662_1817</name>
</gene>
<evidence type="ECO:0000313" key="3">
    <source>
        <dbReference type="EMBL" id="SDF35371.1"/>
    </source>
</evidence>
<name>A0A1G7KE68_9ACTN</name>
<proteinExistence type="predicted"/>
<dbReference type="Pfam" id="PF10939">
    <property type="entry name" value="DUF2631"/>
    <property type="match status" value="1"/>
</dbReference>
<keyword evidence="2" id="KW-1133">Transmembrane helix</keyword>
<evidence type="ECO:0000256" key="1">
    <source>
        <dbReference type="SAM" id="MobiDB-lite"/>
    </source>
</evidence>
<keyword evidence="4" id="KW-1185">Reference proteome</keyword>
<evidence type="ECO:0000313" key="4">
    <source>
        <dbReference type="Proteomes" id="UP000199406"/>
    </source>
</evidence>
<feature type="transmembrane region" description="Helical" evidence="2">
    <location>
        <begin position="76"/>
        <end position="93"/>
    </location>
</feature>
<accession>A0A1G7KE68</accession>
<protein>
    <recommendedName>
        <fullName evidence="5">DUF2631 domain-containing protein</fullName>
    </recommendedName>
</protein>
<evidence type="ECO:0008006" key="5">
    <source>
        <dbReference type="Google" id="ProtNLM"/>
    </source>
</evidence>
<feature type="transmembrane region" description="Helical" evidence="2">
    <location>
        <begin position="99"/>
        <end position="117"/>
    </location>
</feature>
<keyword evidence="2" id="KW-0812">Transmembrane</keyword>
<feature type="region of interest" description="Disordered" evidence="1">
    <location>
        <begin position="1"/>
        <end position="67"/>
    </location>
</feature>
<keyword evidence="2" id="KW-0472">Membrane</keyword>
<reference evidence="4" key="1">
    <citation type="submission" date="2016-10" db="EMBL/GenBank/DDBJ databases">
        <authorList>
            <person name="Varghese N."/>
            <person name="Submissions S."/>
        </authorList>
    </citation>
    <scope>NUCLEOTIDE SEQUENCE [LARGE SCALE GENOMIC DNA]</scope>
    <source>
        <strain evidence="4">DSM 44268</strain>
    </source>
</reference>
<sequence length="126" mass="14133">MRDETVRTSTSASEEDDAVSDALHRSRIAQDNPATERVNQPGREEGVVRAGAHPVEHEEPADWGWHGETGKAGRRAAWITVLVVLSYLIGNHEGRVEDLYVLGTALLLVTILVWDIVRRRNAWRSR</sequence>
<dbReference type="OrthoDB" id="3401220at2"/>
<dbReference type="InterPro" id="IPR024341">
    <property type="entry name" value="DUF2631"/>
</dbReference>
<dbReference type="AlphaFoldDB" id="A0A1G7KE68"/>
<dbReference type="Proteomes" id="UP000199406">
    <property type="component" value="Unassembled WGS sequence"/>
</dbReference>